<dbReference type="Gene3D" id="3.40.47.10">
    <property type="match status" value="2"/>
</dbReference>
<evidence type="ECO:0000256" key="4">
    <source>
        <dbReference type="RuleBase" id="RU003694"/>
    </source>
</evidence>
<evidence type="ECO:0000256" key="3">
    <source>
        <dbReference type="ARBA" id="ARBA00023315"/>
    </source>
</evidence>
<gene>
    <name evidence="6" type="ORF">SMD11_1590</name>
</gene>
<dbReference type="PROSITE" id="PS52004">
    <property type="entry name" value="KS3_2"/>
    <property type="match status" value="1"/>
</dbReference>
<dbReference type="SMART" id="SM00825">
    <property type="entry name" value="PKS_KS"/>
    <property type="match status" value="1"/>
</dbReference>
<evidence type="ECO:0000256" key="2">
    <source>
        <dbReference type="ARBA" id="ARBA00022679"/>
    </source>
</evidence>
<accession>A0A1Z2KZ82</accession>
<dbReference type="Pfam" id="PF02801">
    <property type="entry name" value="Ketoacyl-synt_C"/>
    <property type="match status" value="1"/>
</dbReference>
<dbReference type="GO" id="GO:0006633">
    <property type="term" value="P:fatty acid biosynthetic process"/>
    <property type="evidence" value="ECO:0007669"/>
    <property type="project" value="TreeGrafter"/>
</dbReference>
<dbReference type="InterPro" id="IPR000794">
    <property type="entry name" value="Beta-ketoacyl_synthase"/>
</dbReference>
<dbReference type="InterPro" id="IPR020841">
    <property type="entry name" value="PKS_Beta-ketoAc_synthase_dom"/>
</dbReference>
<dbReference type="PANTHER" id="PTHR11712">
    <property type="entry name" value="POLYKETIDE SYNTHASE-RELATED"/>
    <property type="match status" value="1"/>
</dbReference>
<dbReference type="CDD" id="cd00834">
    <property type="entry name" value="KAS_I_II"/>
    <property type="match status" value="1"/>
</dbReference>
<dbReference type="InterPro" id="IPR016039">
    <property type="entry name" value="Thiolase-like"/>
</dbReference>
<dbReference type="SUPFAM" id="SSF53901">
    <property type="entry name" value="Thiolase-like"/>
    <property type="match status" value="2"/>
</dbReference>
<reference evidence="6 7" key="1">
    <citation type="submission" date="2017-06" db="EMBL/GenBank/DDBJ databases">
        <title>Streptomyces albireticuli Genome sequencing and assembly.</title>
        <authorList>
            <person name="Wang Y."/>
            <person name="Du B."/>
            <person name="Ding Y."/>
            <person name="Liu H."/>
            <person name="Hou Q."/>
            <person name="Liu K."/>
            <person name="Yao L."/>
            <person name="Wang C."/>
        </authorList>
    </citation>
    <scope>NUCLEOTIDE SEQUENCE [LARGE SCALE GENOMIC DNA]</scope>
    <source>
        <strain evidence="6 7">MDJK11</strain>
    </source>
</reference>
<dbReference type="PANTHER" id="PTHR11712:SF322">
    <property type="entry name" value="POLYKETIDE BETA-KETOACYL SYNTHASE 2-RELATED"/>
    <property type="match status" value="1"/>
</dbReference>
<dbReference type="EMBL" id="CP021744">
    <property type="protein sequence ID" value="ARZ67251.1"/>
    <property type="molecule type" value="Genomic_DNA"/>
</dbReference>
<dbReference type="Pfam" id="PF00109">
    <property type="entry name" value="ketoacyl-synt"/>
    <property type="match status" value="1"/>
</dbReference>
<keyword evidence="3" id="KW-0012">Acyltransferase</keyword>
<feature type="domain" description="Ketosynthase family 3 (KS3)" evidence="5">
    <location>
        <begin position="1"/>
        <end position="423"/>
    </location>
</feature>
<dbReference type="AlphaFoldDB" id="A0A1Z2KZ82"/>
<proteinExistence type="inferred from homology"/>
<evidence type="ECO:0000313" key="6">
    <source>
        <dbReference type="EMBL" id="ARZ67251.1"/>
    </source>
</evidence>
<sequence length="425" mass="44155">MVVTGIGLLTALGEGVQATWKALLAGRSGVGLIRAYDPQPLRTRLAAEIEGFEPERFMARRSLRMLNRGDQLAVAAGTLALEDAGLRGAWEGGTGLGPRTGLYLGGNKEVPKLDELIGNLGRVRRADGTVDLPALGRNASSLIAPLFFVEGLQPAAAFHISEKFGIRGANAFFAGTADSGAVALGRGMRSVRRGESDIALCGGYDDATSWWTMSKMDGLGVLTTREEWGERAFRPFDREHSGSVFGEGAALLVLEEREHALSRGARCYAEIDGFGTGNDCTRPPSPDPDGRGLSRAVARALADAGRGQETDYIAAHGCATPLGDLSETRALHDALGPAARSAQISSVKPQTGHLLGGAGALNAAVAALALDCGTVPATLHCDDPAAGCDLDWIPGTPRDSAPRTALALARGLEGQAAALSLKRAG</sequence>
<comment type="similarity">
    <text evidence="1 4">Belongs to the thiolase-like superfamily. Beta-ketoacyl-ACP synthases family.</text>
</comment>
<dbReference type="InterPro" id="IPR014031">
    <property type="entry name" value="Ketoacyl_synth_C"/>
</dbReference>
<dbReference type="InterPro" id="IPR014030">
    <property type="entry name" value="Ketoacyl_synth_N"/>
</dbReference>
<evidence type="ECO:0000259" key="5">
    <source>
        <dbReference type="PROSITE" id="PS52004"/>
    </source>
</evidence>
<dbReference type="Proteomes" id="UP000195755">
    <property type="component" value="Chromosome"/>
</dbReference>
<evidence type="ECO:0000313" key="7">
    <source>
        <dbReference type="Proteomes" id="UP000195755"/>
    </source>
</evidence>
<name>A0A1Z2KZ82_9ACTN</name>
<dbReference type="KEGG" id="salj:SMD11_1590"/>
<keyword evidence="2 4" id="KW-0808">Transferase</keyword>
<evidence type="ECO:0000256" key="1">
    <source>
        <dbReference type="ARBA" id="ARBA00008467"/>
    </source>
</evidence>
<protein>
    <submittedName>
        <fullName evidence="6">3-oxoacyl-ACP synthase</fullName>
    </submittedName>
</protein>
<organism evidence="6 7">
    <name type="scientific">Streptomyces albireticuli</name>
    <dbReference type="NCBI Taxonomy" id="1940"/>
    <lineage>
        <taxon>Bacteria</taxon>
        <taxon>Bacillati</taxon>
        <taxon>Actinomycetota</taxon>
        <taxon>Actinomycetes</taxon>
        <taxon>Kitasatosporales</taxon>
        <taxon>Streptomycetaceae</taxon>
        <taxon>Streptomyces</taxon>
    </lineage>
</organism>
<dbReference type="GO" id="GO:0004315">
    <property type="term" value="F:3-oxoacyl-[acyl-carrier-protein] synthase activity"/>
    <property type="evidence" value="ECO:0007669"/>
    <property type="project" value="TreeGrafter"/>
</dbReference>